<keyword evidence="2" id="KW-1185">Reference proteome</keyword>
<accession>A0A7W8G0J3</accession>
<dbReference type="Proteomes" id="UP000521199">
    <property type="component" value="Unassembled WGS sequence"/>
</dbReference>
<name>A0A7W8G0J3_9GAMM</name>
<reference evidence="1 2" key="1">
    <citation type="submission" date="2020-08" db="EMBL/GenBank/DDBJ databases">
        <title>Genomic Encyclopedia of Type Strains, Phase IV (KMG-IV): sequencing the most valuable type-strain genomes for metagenomic binning, comparative biology and taxonomic classification.</title>
        <authorList>
            <person name="Goeker M."/>
        </authorList>
    </citation>
    <scope>NUCLEOTIDE SEQUENCE [LARGE SCALE GENOMIC DNA]</scope>
    <source>
        <strain evidence="1 2">DSM 24163</strain>
    </source>
</reference>
<dbReference type="Pfam" id="PF10707">
    <property type="entry name" value="YrbL-PhoP_reg"/>
    <property type="match status" value="1"/>
</dbReference>
<dbReference type="RefSeq" id="WP_183961781.1">
    <property type="nucleotide sequence ID" value="NZ_JACHHP010000005.1"/>
</dbReference>
<comment type="caution">
    <text evidence="1">The sequence shown here is derived from an EMBL/GenBank/DDBJ whole genome shotgun (WGS) entry which is preliminary data.</text>
</comment>
<dbReference type="EMBL" id="JACHHP010000005">
    <property type="protein sequence ID" value="MBB5209241.1"/>
    <property type="molecule type" value="Genomic_DNA"/>
</dbReference>
<evidence type="ECO:0000313" key="1">
    <source>
        <dbReference type="EMBL" id="MBB5209241.1"/>
    </source>
</evidence>
<proteinExistence type="predicted"/>
<organism evidence="1 2">
    <name type="scientific">Chiayiivirga flava</name>
    <dbReference type="NCBI Taxonomy" id="659595"/>
    <lineage>
        <taxon>Bacteria</taxon>
        <taxon>Pseudomonadati</taxon>
        <taxon>Pseudomonadota</taxon>
        <taxon>Gammaproteobacteria</taxon>
        <taxon>Lysobacterales</taxon>
        <taxon>Lysobacteraceae</taxon>
        <taxon>Chiayiivirga</taxon>
    </lineage>
</organism>
<sequence length="210" mass="23356">MHAVVQLPPMPVATDYSRFVYAHPDNPDLQVKVVRPDVLADYRRGDVPWRKRLRRIGPYGVLLRELRESLAVRSRHPQDELPLAQVLGCVSTNLGMGLLLRAQRDADGALSPTLAQALHRPDAARLDLPAALDRLRDALLRYGVIVGNPKLSGIVLVDAGSTAQRLVLTEGFGEKNLIPRCSISGRFNAANTRRRFARLQLQLRRRLAPA</sequence>
<gene>
    <name evidence="1" type="ORF">HNQ52_002804</name>
</gene>
<dbReference type="AlphaFoldDB" id="A0A7W8G0J3"/>
<evidence type="ECO:0000313" key="2">
    <source>
        <dbReference type="Proteomes" id="UP000521199"/>
    </source>
</evidence>
<dbReference type="InterPro" id="IPR019647">
    <property type="entry name" value="PhoP_reg_network_YrbL"/>
</dbReference>
<protein>
    <recommendedName>
        <fullName evidence="3">PhoP regulatory network protein YrbL</fullName>
    </recommendedName>
</protein>
<evidence type="ECO:0008006" key="3">
    <source>
        <dbReference type="Google" id="ProtNLM"/>
    </source>
</evidence>